<feature type="compositionally biased region" description="Pro residues" evidence="1">
    <location>
        <begin position="180"/>
        <end position="191"/>
    </location>
</feature>
<feature type="chain" id="PRO_5037379169" evidence="2">
    <location>
        <begin position="22"/>
        <end position="216"/>
    </location>
</feature>
<organism evidence="3 4">
    <name type="scientific">Romanomermis culicivorax</name>
    <name type="common">Nematode worm</name>
    <dbReference type="NCBI Taxonomy" id="13658"/>
    <lineage>
        <taxon>Eukaryota</taxon>
        <taxon>Metazoa</taxon>
        <taxon>Ecdysozoa</taxon>
        <taxon>Nematoda</taxon>
        <taxon>Enoplea</taxon>
        <taxon>Dorylaimia</taxon>
        <taxon>Mermithida</taxon>
        <taxon>Mermithoidea</taxon>
        <taxon>Mermithidae</taxon>
        <taxon>Romanomermis</taxon>
    </lineage>
</organism>
<feature type="region of interest" description="Disordered" evidence="1">
    <location>
        <begin position="161"/>
        <end position="216"/>
    </location>
</feature>
<reference evidence="4" key="1">
    <citation type="submission" date="2022-11" db="UniProtKB">
        <authorList>
            <consortium name="WormBaseParasite"/>
        </authorList>
    </citation>
    <scope>IDENTIFICATION</scope>
</reference>
<sequence>MKHSCFSLATIWLQVLQKKWSHLCCFKCLVRVGDWMNFTKMFPVLEKKKFEPFCPKCLETDENFKPDLQTKSSLEFKNVKNFCISSRFKISKTILNASSASKSLLAPVQTNFPEEKAKIVALGISSRRLRPGKRLGLSLISSGSHFSAKTIIVKDNFYPHQTNPDAPRPPPLLPVLSMLPMPPTGPRPNPARPAKLDGPNPDPGSYENIFNQTDNG</sequence>
<name>A0A915IB48_ROMCU</name>
<evidence type="ECO:0000256" key="1">
    <source>
        <dbReference type="SAM" id="MobiDB-lite"/>
    </source>
</evidence>
<proteinExistence type="predicted"/>
<dbReference type="Proteomes" id="UP000887565">
    <property type="component" value="Unplaced"/>
</dbReference>
<protein>
    <submittedName>
        <fullName evidence="4">Uncharacterized protein</fullName>
    </submittedName>
</protein>
<dbReference type="WBParaSite" id="nRc.2.0.1.t11404-RA">
    <property type="protein sequence ID" value="nRc.2.0.1.t11404-RA"/>
    <property type="gene ID" value="nRc.2.0.1.g11404"/>
</dbReference>
<keyword evidence="2" id="KW-0732">Signal</keyword>
<keyword evidence="3" id="KW-1185">Reference proteome</keyword>
<feature type="signal peptide" evidence="2">
    <location>
        <begin position="1"/>
        <end position="21"/>
    </location>
</feature>
<dbReference type="AlphaFoldDB" id="A0A915IB48"/>
<evidence type="ECO:0000256" key="2">
    <source>
        <dbReference type="SAM" id="SignalP"/>
    </source>
</evidence>
<accession>A0A915IB48</accession>
<evidence type="ECO:0000313" key="3">
    <source>
        <dbReference type="Proteomes" id="UP000887565"/>
    </source>
</evidence>
<evidence type="ECO:0000313" key="4">
    <source>
        <dbReference type="WBParaSite" id="nRc.2.0.1.t11404-RA"/>
    </source>
</evidence>